<evidence type="ECO:0000313" key="13">
    <source>
        <dbReference type="EMBL" id="RLV59073.1"/>
    </source>
</evidence>
<evidence type="ECO:0000256" key="8">
    <source>
        <dbReference type="PROSITE-ProRule" id="PRU01360"/>
    </source>
</evidence>
<evidence type="ECO:0000259" key="12">
    <source>
        <dbReference type="Pfam" id="PF07715"/>
    </source>
</evidence>
<comment type="subcellular location">
    <subcellularLocation>
        <location evidence="1 8">Cell outer membrane</location>
        <topology evidence="1 8">Multi-pass membrane protein</topology>
    </subcellularLocation>
</comment>
<dbReference type="Pfam" id="PF07715">
    <property type="entry name" value="Plug"/>
    <property type="match status" value="1"/>
</dbReference>
<dbReference type="InterPro" id="IPR036942">
    <property type="entry name" value="Beta-barrel_TonB_sf"/>
</dbReference>
<evidence type="ECO:0000256" key="9">
    <source>
        <dbReference type="RuleBase" id="RU003357"/>
    </source>
</evidence>
<comment type="similarity">
    <text evidence="8 9">Belongs to the TonB-dependent receptor family.</text>
</comment>
<dbReference type="SUPFAM" id="SSF56935">
    <property type="entry name" value="Porins"/>
    <property type="match status" value="1"/>
</dbReference>
<dbReference type="Gene3D" id="2.40.170.20">
    <property type="entry name" value="TonB-dependent receptor, beta-barrel domain"/>
    <property type="match status" value="1"/>
</dbReference>
<accession>A0A3L8PWT2</accession>
<reference evidence="13 14" key="1">
    <citation type="submission" date="2018-09" db="EMBL/GenBank/DDBJ databases">
        <title>Phylogeny of the Shewanellaceae, and recommendation for two new genera, Pseudoshewanella and Parashewanella.</title>
        <authorList>
            <person name="Wang G."/>
        </authorList>
    </citation>
    <scope>NUCLEOTIDE SEQUENCE [LARGE SCALE GENOMIC DNA]</scope>
    <source>
        <strain evidence="13 14">C51</strain>
    </source>
</reference>
<keyword evidence="3 8" id="KW-1134">Transmembrane beta strand</keyword>
<dbReference type="OrthoDB" id="5332150at2"/>
<protein>
    <submittedName>
        <fullName evidence="13">TonB-dependent copper receptor</fullName>
    </submittedName>
</protein>
<comment type="caution">
    <text evidence="13">The sequence shown here is derived from an EMBL/GenBank/DDBJ whole genome shotgun (WGS) entry which is preliminary data.</text>
</comment>
<organism evidence="13 14">
    <name type="scientific">Parashewanella curva</name>
    <dbReference type="NCBI Taxonomy" id="2338552"/>
    <lineage>
        <taxon>Bacteria</taxon>
        <taxon>Pseudomonadati</taxon>
        <taxon>Pseudomonadota</taxon>
        <taxon>Gammaproteobacteria</taxon>
        <taxon>Alteromonadales</taxon>
        <taxon>Shewanellaceae</taxon>
        <taxon>Parashewanella</taxon>
    </lineage>
</organism>
<dbReference type="InterPro" id="IPR037066">
    <property type="entry name" value="Plug_dom_sf"/>
</dbReference>
<gene>
    <name evidence="13" type="ORF">D5018_14075</name>
</gene>
<name>A0A3L8PWT2_9GAMM</name>
<dbReference type="InterPro" id="IPR012910">
    <property type="entry name" value="Plug_dom"/>
</dbReference>
<dbReference type="GO" id="GO:0015344">
    <property type="term" value="F:siderophore uptake transmembrane transporter activity"/>
    <property type="evidence" value="ECO:0007669"/>
    <property type="project" value="TreeGrafter"/>
</dbReference>
<dbReference type="PROSITE" id="PS52016">
    <property type="entry name" value="TONB_DEPENDENT_REC_3"/>
    <property type="match status" value="1"/>
</dbReference>
<dbReference type="GO" id="GO:0009279">
    <property type="term" value="C:cell outer membrane"/>
    <property type="evidence" value="ECO:0007669"/>
    <property type="project" value="UniProtKB-SubCell"/>
</dbReference>
<evidence type="ECO:0000256" key="6">
    <source>
        <dbReference type="ARBA" id="ARBA00023136"/>
    </source>
</evidence>
<dbReference type="PANTHER" id="PTHR30069">
    <property type="entry name" value="TONB-DEPENDENT OUTER MEMBRANE RECEPTOR"/>
    <property type="match status" value="1"/>
</dbReference>
<sequence>MKKILTLSFAISAALSNSAFAEEAELLEQDQKAKNAIASKHHIAKTEDIEHIVVTGEYMQQPTTVSTNPKQPRLPLPAYDGAGYLKTIAGFSIGRKGGAGGEPSLRGLGGSRINIIDDGQHTYGTCGGRMDPPTAYVYPESYDSIEVIKGPQTVKYGPVGSAGTVLFEKDHIGFTEPTTEGRVSVTGASFAREDYLAEFRGGNKTGYVDFELNRSQSDHYKDGSGNKIQSKYDRSNSKIALGWTPSEDTVAELSYAHSDGSAEYADRANKGRVIENKGTNLLIQHDFNGKTLDSIEFQVYANRTNHIMDQFDKGKGLGINVRRATQGGHAWFDLSLAENFSLVTGVDFMLSKHEGRVVRPSDEKNSLDDLLQKPFNDNAKYDTYGIFAESNYELAGGNLVSGVRLDRWKTELFVAQKGKRTDNLFSGFTRYEIVKGDHQYYAGVGHSNRIPDYWEIMKKNHNGPGKAFDLESEKTTQLDIGWIYDDEMTISTSLYFGKVDDYIAIDDKWTARNLDATIFGGEIGVKSPITEHISTQVTVSYSHGQNDTDDKPLGQVSPLEGKIALDYSKDEWSFGLLWRLVAAQNRVAIGDGNISGRDLAKSKGFGTLAIFGGWKANDAFSLNFGVENLLDKTYAEHISRPAAGNDIPGSEPLFQVNEPGLNAWVKLNYSF</sequence>
<keyword evidence="6 8" id="KW-0472">Membrane</keyword>
<dbReference type="AlphaFoldDB" id="A0A3L8PWT2"/>
<keyword evidence="7 8" id="KW-0998">Cell outer membrane</keyword>
<keyword evidence="5 9" id="KW-0798">TonB box</keyword>
<dbReference type="GO" id="GO:0044718">
    <property type="term" value="P:siderophore transmembrane transport"/>
    <property type="evidence" value="ECO:0007669"/>
    <property type="project" value="TreeGrafter"/>
</dbReference>
<evidence type="ECO:0000256" key="4">
    <source>
        <dbReference type="ARBA" id="ARBA00022692"/>
    </source>
</evidence>
<feature type="chain" id="PRO_5018312819" evidence="10">
    <location>
        <begin position="22"/>
        <end position="671"/>
    </location>
</feature>
<keyword evidence="4 8" id="KW-0812">Transmembrane</keyword>
<dbReference type="EMBL" id="QZEI01000045">
    <property type="protein sequence ID" value="RLV59073.1"/>
    <property type="molecule type" value="Genomic_DNA"/>
</dbReference>
<proteinExistence type="inferred from homology"/>
<keyword evidence="14" id="KW-1185">Reference proteome</keyword>
<evidence type="ECO:0000256" key="3">
    <source>
        <dbReference type="ARBA" id="ARBA00022452"/>
    </source>
</evidence>
<keyword evidence="10" id="KW-0732">Signal</keyword>
<evidence type="ECO:0000256" key="5">
    <source>
        <dbReference type="ARBA" id="ARBA00023077"/>
    </source>
</evidence>
<evidence type="ECO:0000256" key="7">
    <source>
        <dbReference type="ARBA" id="ARBA00023237"/>
    </source>
</evidence>
<dbReference type="InterPro" id="IPR000531">
    <property type="entry name" value="Beta-barrel_TonB"/>
</dbReference>
<dbReference type="InterPro" id="IPR039426">
    <property type="entry name" value="TonB-dep_rcpt-like"/>
</dbReference>
<keyword evidence="13" id="KW-0675">Receptor</keyword>
<evidence type="ECO:0000256" key="10">
    <source>
        <dbReference type="SAM" id="SignalP"/>
    </source>
</evidence>
<keyword evidence="2 8" id="KW-0813">Transport</keyword>
<dbReference type="Proteomes" id="UP000281474">
    <property type="component" value="Unassembled WGS sequence"/>
</dbReference>
<dbReference type="PANTHER" id="PTHR30069:SF49">
    <property type="entry name" value="OUTER MEMBRANE PROTEIN C"/>
    <property type="match status" value="1"/>
</dbReference>
<feature type="signal peptide" evidence="10">
    <location>
        <begin position="1"/>
        <end position="21"/>
    </location>
</feature>
<evidence type="ECO:0000256" key="2">
    <source>
        <dbReference type="ARBA" id="ARBA00022448"/>
    </source>
</evidence>
<evidence type="ECO:0000313" key="14">
    <source>
        <dbReference type="Proteomes" id="UP000281474"/>
    </source>
</evidence>
<dbReference type="Pfam" id="PF00593">
    <property type="entry name" value="TonB_dep_Rec_b-barrel"/>
    <property type="match status" value="1"/>
</dbReference>
<dbReference type="Gene3D" id="2.170.130.10">
    <property type="entry name" value="TonB-dependent receptor, plug domain"/>
    <property type="match status" value="1"/>
</dbReference>
<evidence type="ECO:0000259" key="11">
    <source>
        <dbReference type="Pfam" id="PF00593"/>
    </source>
</evidence>
<dbReference type="RefSeq" id="WP_121839635.1">
    <property type="nucleotide sequence ID" value="NZ_ML014794.1"/>
</dbReference>
<evidence type="ECO:0000256" key="1">
    <source>
        <dbReference type="ARBA" id="ARBA00004571"/>
    </source>
</evidence>
<feature type="domain" description="TonB-dependent receptor plug" evidence="12">
    <location>
        <begin position="77"/>
        <end position="164"/>
    </location>
</feature>
<dbReference type="NCBIfam" id="TIGR01778">
    <property type="entry name" value="TonB-copper"/>
    <property type="match status" value="1"/>
</dbReference>
<feature type="domain" description="TonB-dependent receptor-like beta-barrel" evidence="11">
    <location>
        <begin position="218"/>
        <end position="629"/>
    </location>
</feature>
<dbReference type="InterPro" id="IPR010100">
    <property type="entry name" value="TonB-dep_Cu_rcpt"/>
</dbReference>